<dbReference type="AlphaFoldDB" id="A0A1Y2A2K3"/>
<comment type="caution">
    <text evidence="2">The sequence shown here is derived from an EMBL/GenBank/DDBJ whole genome shotgun (WGS) entry which is preliminary data.</text>
</comment>
<gene>
    <name evidence="2" type="ORF">BCR34DRAFT_557413</name>
</gene>
<dbReference type="EMBL" id="MCFA01000019">
    <property type="protein sequence ID" value="ORY16235.1"/>
    <property type="molecule type" value="Genomic_DNA"/>
</dbReference>
<accession>A0A1Y2A2K3</accession>
<feature type="compositionally biased region" description="Basic and acidic residues" evidence="1">
    <location>
        <begin position="26"/>
        <end position="44"/>
    </location>
</feature>
<evidence type="ECO:0000313" key="2">
    <source>
        <dbReference type="EMBL" id="ORY16235.1"/>
    </source>
</evidence>
<name>A0A1Y2A2K3_9PLEO</name>
<keyword evidence="3" id="KW-1185">Reference proteome</keyword>
<sequence>MACHVQLVLPCRHRDRLRVRVPRGPLKSEKEEPRLGRLLQERPGQKVHRDRTHSQRGRNGQNSLPRPPNGQHGIARHDSQFLQF</sequence>
<feature type="region of interest" description="Disordered" evidence="1">
    <location>
        <begin position="22"/>
        <end position="84"/>
    </location>
</feature>
<evidence type="ECO:0000313" key="3">
    <source>
        <dbReference type="Proteomes" id="UP000193144"/>
    </source>
</evidence>
<feature type="compositionally biased region" description="Basic residues" evidence="1">
    <location>
        <begin position="45"/>
        <end position="56"/>
    </location>
</feature>
<protein>
    <submittedName>
        <fullName evidence="2">Uncharacterized protein</fullName>
    </submittedName>
</protein>
<proteinExistence type="predicted"/>
<feature type="compositionally biased region" description="Basic and acidic residues" evidence="1">
    <location>
        <begin position="75"/>
        <end position="84"/>
    </location>
</feature>
<evidence type="ECO:0000256" key="1">
    <source>
        <dbReference type="SAM" id="MobiDB-lite"/>
    </source>
</evidence>
<organism evidence="2 3">
    <name type="scientific">Clohesyomyces aquaticus</name>
    <dbReference type="NCBI Taxonomy" id="1231657"/>
    <lineage>
        <taxon>Eukaryota</taxon>
        <taxon>Fungi</taxon>
        <taxon>Dikarya</taxon>
        <taxon>Ascomycota</taxon>
        <taxon>Pezizomycotina</taxon>
        <taxon>Dothideomycetes</taxon>
        <taxon>Pleosporomycetidae</taxon>
        <taxon>Pleosporales</taxon>
        <taxon>Lindgomycetaceae</taxon>
        <taxon>Clohesyomyces</taxon>
    </lineage>
</organism>
<dbReference type="Proteomes" id="UP000193144">
    <property type="component" value="Unassembled WGS sequence"/>
</dbReference>
<reference evidence="2 3" key="1">
    <citation type="submission" date="2016-07" db="EMBL/GenBank/DDBJ databases">
        <title>Pervasive Adenine N6-methylation of Active Genes in Fungi.</title>
        <authorList>
            <consortium name="DOE Joint Genome Institute"/>
            <person name="Mondo S.J."/>
            <person name="Dannebaum R.O."/>
            <person name="Kuo R.C."/>
            <person name="Labutti K."/>
            <person name="Haridas S."/>
            <person name="Kuo A."/>
            <person name="Salamov A."/>
            <person name="Ahrendt S.R."/>
            <person name="Lipzen A."/>
            <person name="Sullivan W."/>
            <person name="Andreopoulos W.B."/>
            <person name="Clum A."/>
            <person name="Lindquist E."/>
            <person name="Daum C."/>
            <person name="Ramamoorthy G.K."/>
            <person name="Gryganskyi A."/>
            <person name="Culley D."/>
            <person name="Magnuson J.K."/>
            <person name="James T.Y."/>
            <person name="O'Malley M.A."/>
            <person name="Stajich J.E."/>
            <person name="Spatafora J.W."/>
            <person name="Visel A."/>
            <person name="Grigoriev I.V."/>
        </authorList>
    </citation>
    <scope>NUCLEOTIDE SEQUENCE [LARGE SCALE GENOMIC DNA]</scope>
    <source>
        <strain evidence="2 3">CBS 115471</strain>
    </source>
</reference>